<accession>A0ABR7L0S4</accession>
<dbReference type="InterPro" id="IPR036396">
    <property type="entry name" value="Cyt_P450_sf"/>
</dbReference>
<dbReference type="RefSeq" id="WP_187218050.1">
    <property type="nucleotide sequence ID" value="NZ_JABVED010000001.1"/>
</dbReference>
<dbReference type="Gene3D" id="1.10.630.10">
    <property type="entry name" value="Cytochrome P450"/>
    <property type="match status" value="1"/>
</dbReference>
<evidence type="ECO:0000313" key="3">
    <source>
        <dbReference type="Proteomes" id="UP000734823"/>
    </source>
</evidence>
<dbReference type="InterPro" id="IPR002397">
    <property type="entry name" value="Cyt_P450_B"/>
</dbReference>
<evidence type="ECO:0000313" key="2">
    <source>
        <dbReference type="EMBL" id="MBC6446001.1"/>
    </source>
</evidence>
<dbReference type="PANTHER" id="PTHR46696">
    <property type="entry name" value="P450, PUTATIVE (EUROFUNG)-RELATED"/>
    <property type="match status" value="1"/>
</dbReference>
<dbReference type="EMBL" id="JABVED010000001">
    <property type="protein sequence ID" value="MBC6446001.1"/>
    <property type="molecule type" value="Genomic_DNA"/>
</dbReference>
<name>A0ABR7L0S4_9PSEU</name>
<dbReference type="InterPro" id="IPR001128">
    <property type="entry name" value="Cyt_P450"/>
</dbReference>
<gene>
    <name evidence="2" type="ORF">GPZ80_02290</name>
</gene>
<comment type="similarity">
    <text evidence="1">Belongs to the cytochrome P450 family.</text>
</comment>
<dbReference type="Proteomes" id="UP000734823">
    <property type="component" value="Unassembled WGS sequence"/>
</dbReference>
<dbReference type="Pfam" id="PF00067">
    <property type="entry name" value="p450"/>
    <property type="match status" value="1"/>
</dbReference>
<comment type="caution">
    <text evidence="2">The sequence shown here is derived from an EMBL/GenBank/DDBJ whole genome shotgun (WGS) entry which is preliminary data.</text>
</comment>
<dbReference type="PRINTS" id="PR00359">
    <property type="entry name" value="BP450"/>
</dbReference>
<sequence>MTTAPRTDLTDVDLFVTEQHLDAFAWLRANDPIHWNEGADGSAFWALTRYDDVLWAYREHGLFGSTRGAVLGGSFRSTDDTAGNRMLVASDLPRHRLLKQVIHPALAATVVERVTAQVRVLLDAAIERMLADGGADIATDVATELPAGALMVVMGIDHAEAHHLIGLTRRMVGFRDEQFVDTGGDQRLRLAWLQAEVFEFFADLLAPRRARSGDDLLSVLSRAKLNGRPLPEEDIFFNCMNVAVGGNETSSYTACLGVEALLAHPEEHARLARTPDLLVSAVEEILRWASVNAYVQRVVKQDVERDGVLLRAGDSVTLWNVSANRDETRFDDPDNFDLGRTPNRHLSYGAGIHRCIGAPIAQTELLLFFERFAALSGRVRSSGPARRLRSNFILGTTSLPVAVG</sequence>
<keyword evidence="3" id="KW-1185">Reference proteome</keyword>
<reference evidence="2 3" key="1">
    <citation type="submission" date="2020-06" db="EMBL/GenBank/DDBJ databases">
        <title>Actinokineospora xiongansis sp. nov., isolated from soil of Baiyangdian.</title>
        <authorList>
            <person name="Zhang X."/>
        </authorList>
    </citation>
    <scope>NUCLEOTIDE SEQUENCE [LARGE SCALE GENOMIC DNA]</scope>
    <source>
        <strain evidence="2 3">HBU206404</strain>
    </source>
</reference>
<dbReference type="SUPFAM" id="SSF48264">
    <property type="entry name" value="Cytochrome P450"/>
    <property type="match status" value="1"/>
</dbReference>
<proteinExistence type="inferred from homology"/>
<protein>
    <submittedName>
        <fullName evidence="2">Cytochrome P450</fullName>
    </submittedName>
</protein>
<organism evidence="2 3">
    <name type="scientific">Actinokineospora xionganensis</name>
    <dbReference type="NCBI Taxonomy" id="2684470"/>
    <lineage>
        <taxon>Bacteria</taxon>
        <taxon>Bacillati</taxon>
        <taxon>Actinomycetota</taxon>
        <taxon>Actinomycetes</taxon>
        <taxon>Pseudonocardiales</taxon>
        <taxon>Pseudonocardiaceae</taxon>
        <taxon>Actinokineospora</taxon>
    </lineage>
</organism>
<dbReference type="PANTHER" id="PTHR46696:SF4">
    <property type="entry name" value="BIOTIN BIOSYNTHESIS CYTOCHROME P450"/>
    <property type="match status" value="1"/>
</dbReference>
<evidence type="ECO:0000256" key="1">
    <source>
        <dbReference type="ARBA" id="ARBA00010617"/>
    </source>
</evidence>